<feature type="compositionally biased region" description="Low complexity" evidence="2">
    <location>
        <begin position="1"/>
        <end position="12"/>
    </location>
</feature>
<feature type="coiled-coil region" evidence="1">
    <location>
        <begin position="57"/>
        <end position="109"/>
    </location>
</feature>
<evidence type="ECO:0000313" key="3">
    <source>
        <dbReference type="EMBL" id="PIR77732.1"/>
    </source>
</evidence>
<evidence type="ECO:0000256" key="2">
    <source>
        <dbReference type="SAM" id="MobiDB-lite"/>
    </source>
</evidence>
<organism evidence="3 4">
    <name type="scientific">Candidatus Magasanikbacteria bacterium CG10_big_fil_rev_8_21_14_0_10_38_6</name>
    <dbReference type="NCBI Taxonomy" id="1974647"/>
    <lineage>
        <taxon>Bacteria</taxon>
        <taxon>Candidatus Magasanikiibacteriota</taxon>
    </lineage>
</organism>
<proteinExistence type="predicted"/>
<keyword evidence="1" id="KW-0175">Coiled coil</keyword>
<dbReference type="EMBL" id="PFBW01000036">
    <property type="protein sequence ID" value="PIR77732.1"/>
    <property type="molecule type" value="Genomic_DNA"/>
</dbReference>
<reference evidence="4" key="1">
    <citation type="submission" date="2017-09" db="EMBL/GenBank/DDBJ databases">
        <title>Depth-based differentiation of microbial function through sediment-hosted aquifers and enrichment of novel symbionts in the deep terrestrial subsurface.</title>
        <authorList>
            <person name="Probst A.J."/>
            <person name="Ladd B."/>
            <person name="Jarett J.K."/>
            <person name="Geller-Mcgrath D.E."/>
            <person name="Sieber C.M.K."/>
            <person name="Emerson J.B."/>
            <person name="Anantharaman K."/>
            <person name="Thomas B.C."/>
            <person name="Malmstrom R."/>
            <person name="Stieglmeier M."/>
            <person name="Klingl A."/>
            <person name="Woyke T."/>
            <person name="Ryan C.M."/>
            <person name="Banfield J.F."/>
        </authorList>
    </citation>
    <scope>NUCLEOTIDE SEQUENCE [LARGE SCALE GENOMIC DNA]</scope>
</reference>
<sequence length="147" mass="16691">MDQQFEAAQAKQFESRETKEAEVSEEVKAAAAMERADYLVKEVKSSKQQMQNIVRHVQEVKQAITQIRTQLQLAQTDDASSLAGDAEQIEKLKKKIAEYSHELHAMRDDLVHEQMEILMQDNTVSLDPVVVKKQAEQLVDSLIGIIK</sequence>
<evidence type="ECO:0000313" key="4">
    <source>
        <dbReference type="Proteomes" id="UP000228528"/>
    </source>
</evidence>
<dbReference type="Proteomes" id="UP000228528">
    <property type="component" value="Unassembled WGS sequence"/>
</dbReference>
<comment type="caution">
    <text evidence="3">The sequence shown here is derived from an EMBL/GenBank/DDBJ whole genome shotgun (WGS) entry which is preliminary data.</text>
</comment>
<feature type="region of interest" description="Disordered" evidence="2">
    <location>
        <begin position="1"/>
        <end position="23"/>
    </location>
</feature>
<dbReference type="AlphaFoldDB" id="A0A2M6P1X4"/>
<protein>
    <submittedName>
        <fullName evidence="3">Uncharacterized protein</fullName>
    </submittedName>
</protein>
<gene>
    <name evidence="3" type="ORF">COU30_00850</name>
</gene>
<feature type="compositionally biased region" description="Basic and acidic residues" evidence="2">
    <location>
        <begin position="13"/>
        <end position="23"/>
    </location>
</feature>
<accession>A0A2M6P1X4</accession>
<name>A0A2M6P1X4_9BACT</name>
<evidence type="ECO:0000256" key="1">
    <source>
        <dbReference type="SAM" id="Coils"/>
    </source>
</evidence>